<dbReference type="InterPro" id="IPR036390">
    <property type="entry name" value="WH_DNA-bd_sf"/>
</dbReference>
<dbReference type="GO" id="GO:0003700">
    <property type="term" value="F:DNA-binding transcription factor activity"/>
    <property type="evidence" value="ECO:0007669"/>
    <property type="project" value="InterPro"/>
</dbReference>
<dbReference type="Gene3D" id="1.10.10.10">
    <property type="entry name" value="Winged helix-like DNA-binding domain superfamily/Winged helix DNA-binding domain"/>
    <property type="match status" value="1"/>
</dbReference>
<evidence type="ECO:0000256" key="4">
    <source>
        <dbReference type="ARBA" id="ARBA00023163"/>
    </source>
</evidence>
<keyword evidence="2" id="KW-0805">Transcription regulation</keyword>
<feature type="domain" description="HTH lysR-type" evidence="5">
    <location>
        <begin position="9"/>
        <end position="66"/>
    </location>
</feature>
<dbReference type="PANTHER" id="PTHR30419">
    <property type="entry name" value="HTH-TYPE TRANSCRIPTIONAL REGULATOR YBHD"/>
    <property type="match status" value="1"/>
</dbReference>
<organism evidence="6 7">
    <name type="scientific">Leptolyngbya boryana NIES-2135</name>
    <dbReference type="NCBI Taxonomy" id="1973484"/>
    <lineage>
        <taxon>Bacteria</taxon>
        <taxon>Bacillati</taxon>
        <taxon>Cyanobacteriota</taxon>
        <taxon>Cyanophyceae</taxon>
        <taxon>Leptolyngbyales</taxon>
        <taxon>Leptolyngbyaceae</taxon>
        <taxon>Leptolyngbya group</taxon>
        <taxon>Leptolyngbya</taxon>
    </lineage>
</organism>
<evidence type="ECO:0000256" key="2">
    <source>
        <dbReference type="ARBA" id="ARBA00023015"/>
    </source>
</evidence>
<dbReference type="InterPro" id="IPR000847">
    <property type="entry name" value="LysR_HTH_N"/>
</dbReference>
<dbReference type="EMBL" id="AP018203">
    <property type="protein sequence ID" value="BAY58344.1"/>
    <property type="molecule type" value="Genomic_DNA"/>
</dbReference>
<dbReference type="Proteomes" id="UP000217895">
    <property type="component" value="Chromosome"/>
</dbReference>
<evidence type="ECO:0000313" key="6">
    <source>
        <dbReference type="EMBL" id="BAY58344.1"/>
    </source>
</evidence>
<sequence>MERKRQSKIKLAQLHAFIAVAEHNSFSEAALELEVAQSAVSNAIAALESDLGIVLFSRGRYGAELTPAGERVLTHAQQIVHLQGQILKEANLLRGLQGGKVRLTSIRSVATHLLPTIIAQFQRQFPGITVSVIEQFDEQSIEDDLCKGHADIGFTDDLMTDEFETWEFLQDEFVVLLPLSYTEPPFKLGWEHLKSYPLIVATNGFTSDKYAYEHCARFCRSIQPVYQAKSDSTVVNMVAQGLGVAILPRLAAEPIPPNVEVRSLPIPFFRTIRMAIVANRPLSPHAFAFMESLKSSTGCFNSSSLGRAS</sequence>
<keyword evidence="7" id="KW-1185">Reference proteome</keyword>
<name>A0A1Z4JNL4_LEPBY</name>
<dbReference type="Pfam" id="PF03466">
    <property type="entry name" value="LysR_substrate"/>
    <property type="match status" value="1"/>
</dbReference>
<dbReference type="SUPFAM" id="SSF46785">
    <property type="entry name" value="Winged helix' DNA-binding domain"/>
    <property type="match status" value="1"/>
</dbReference>
<keyword evidence="3" id="KW-0238">DNA-binding</keyword>
<dbReference type="CDD" id="cd05466">
    <property type="entry name" value="PBP2_LTTR_substrate"/>
    <property type="match status" value="1"/>
</dbReference>
<dbReference type="AlphaFoldDB" id="A0A1Z4JNL4"/>
<dbReference type="InterPro" id="IPR036388">
    <property type="entry name" value="WH-like_DNA-bd_sf"/>
</dbReference>
<dbReference type="Pfam" id="PF00126">
    <property type="entry name" value="HTH_1"/>
    <property type="match status" value="1"/>
</dbReference>
<dbReference type="SUPFAM" id="SSF53850">
    <property type="entry name" value="Periplasmic binding protein-like II"/>
    <property type="match status" value="1"/>
</dbReference>
<evidence type="ECO:0000259" key="5">
    <source>
        <dbReference type="PROSITE" id="PS50931"/>
    </source>
</evidence>
<dbReference type="PROSITE" id="PS50931">
    <property type="entry name" value="HTH_LYSR"/>
    <property type="match status" value="1"/>
</dbReference>
<dbReference type="GO" id="GO:0003677">
    <property type="term" value="F:DNA binding"/>
    <property type="evidence" value="ECO:0007669"/>
    <property type="project" value="UniProtKB-KW"/>
</dbReference>
<gene>
    <name evidence="6" type="ORF">NIES2135_52170</name>
</gene>
<evidence type="ECO:0000313" key="7">
    <source>
        <dbReference type="Proteomes" id="UP000217895"/>
    </source>
</evidence>
<evidence type="ECO:0000256" key="1">
    <source>
        <dbReference type="ARBA" id="ARBA00009437"/>
    </source>
</evidence>
<keyword evidence="4" id="KW-0804">Transcription</keyword>
<reference evidence="6 7" key="1">
    <citation type="submission" date="2017-06" db="EMBL/GenBank/DDBJ databases">
        <title>Genome sequencing of cyanobaciteial culture collection at National Institute for Environmental Studies (NIES).</title>
        <authorList>
            <person name="Hirose Y."/>
            <person name="Shimura Y."/>
            <person name="Fujisawa T."/>
            <person name="Nakamura Y."/>
            <person name="Kawachi M."/>
        </authorList>
    </citation>
    <scope>NUCLEOTIDE SEQUENCE [LARGE SCALE GENOMIC DNA]</scope>
    <source>
        <strain evidence="6 7">NIES-2135</strain>
    </source>
</reference>
<dbReference type="FunFam" id="1.10.10.10:FF:000001">
    <property type="entry name" value="LysR family transcriptional regulator"/>
    <property type="match status" value="1"/>
</dbReference>
<protein>
    <submittedName>
        <fullName evidence="6">Transcriptional regulator</fullName>
    </submittedName>
</protein>
<evidence type="ECO:0000256" key="3">
    <source>
        <dbReference type="ARBA" id="ARBA00023125"/>
    </source>
</evidence>
<proteinExistence type="inferred from homology"/>
<accession>A0A1Z4JNL4</accession>
<dbReference type="PRINTS" id="PR00039">
    <property type="entry name" value="HTHLYSR"/>
</dbReference>
<dbReference type="InterPro" id="IPR005119">
    <property type="entry name" value="LysR_subst-bd"/>
</dbReference>
<comment type="similarity">
    <text evidence="1">Belongs to the LysR transcriptional regulatory family.</text>
</comment>
<dbReference type="Gene3D" id="3.40.190.290">
    <property type="match status" value="1"/>
</dbReference>
<dbReference type="GO" id="GO:0005829">
    <property type="term" value="C:cytosol"/>
    <property type="evidence" value="ECO:0007669"/>
    <property type="project" value="TreeGrafter"/>
</dbReference>
<dbReference type="InterPro" id="IPR050950">
    <property type="entry name" value="HTH-type_LysR_regulators"/>
</dbReference>